<gene>
    <name evidence="2" type="ORF">BJP51_30430</name>
</gene>
<dbReference type="Proteomes" id="UP000187465">
    <property type="component" value="Unassembled WGS sequence"/>
</dbReference>
<comment type="caution">
    <text evidence="2">The sequence shown here is derived from an EMBL/GenBank/DDBJ whole genome shotgun (WGS) entry which is preliminary data.</text>
</comment>
<reference evidence="2 3" key="1">
    <citation type="submission" date="2016-10" db="EMBL/GenBank/DDBJ databases">
        <title>Paenibacillus species isolates.</title>
        <authorList>
            <person name="Beno S.M."/>
        </authorList>
    </citation>
    <scope>NUCLEOTIDE SEQUENCE [LARGE SCALE GENOMIC DNA]</scope>
    <source>
        <strain evidence="2 3">FSL H7-0604</strain>
    </source>
</reference>
<accession>A0A1R0WX53</accession>
<dbReference type="AlphaFoldDB" id="A0A1R0WX53"/>
<dbReference type="EMBL" id="MKQP01000057">
    <property type="protein sequence ID" value="OMD23338.1"/>
    <property type="molecule type" value="Genomic_DNA"/>
</dbReference>
<evidence type="ECO:0000313" key="3">
    <source>
        <dbReference type="Proteomes" id="UP000187465"/>
    </source>
</evidence>
<protein>
    <recommendedName>
        <fullName evidence="4">Lipoprotein</fullName>
    </recommendedName>
</protein>
<feature type="chain" id="PRO_5038332642" description="Lipoprotein" evidence="1">
    <location>
        <begin position="23"/>
        <end position="181"/>
    </location>
</feature>
<keyword evidence="1" id="KW-0732">Signal</keyword>
<name>A0A1R0WX53_9BACL</name>
<dbReference type="PROSITE" id="PS51257">
    <property type="entry name" value="PROKAR_LIPOPROTEIN"/>
    <property type="match status" value="1"/>
</dbReference>
<organism evidence="2 3">
    <name type="scientific">Paenibacillus odorifer</name>
    <dbReference type="NCBI Taxonomy" id="189426"/>
    <lineage>
        <taxon>Bacteria</taxon>
        <taxon>Bacillati</taxon>
        <taxon>Bacillota</taxon>
        <taxon>Bacilli</taxon>
        <taxon>Bacillales</taxon>
        <taxon>Paenibacillaceae</taxon>
        <taxon>Paenibacillus</taxon>
    </lineage>
</organism>
<evidence type="ECO:0000313" key="2">
    <source>
        <dbReference type="EMBL" id="OMD23338.1"/>
    </source>
</evidence>
<evidence type="ECO:0000256" key="1">
    <source>
        <dbReference type="SAM" id="SignalP"/>
    </source>
</evidence>
<feature type="signal peptide" evidence="1">
    <location>
        <begin position="1"/>
        <end position="22"/>
    </location>
</feature>
<proteinExistence type="predicted"/>
<dbReference type="RefSeq" id="WP_076144371.1">
    <property type="nucleotide sequence ID" value="NZ_MKQP01000057.1"/>
</dbReference>
<evidence type="ECO:0008006" key="4">
    <source>
        <dbReference type="Google" id="ProtNLM"/>
    </source>
</evidence>
<sequence length="181" mass="20254">MKKQLVLSCIIAIILLSGCSNTNNINPTDANTAINESKNLFNFGEISSKTDTAPSPEKMLREISNFVIADIWNVGFVDVISYTRSGTSSTGASMDIDFTIEQLGKAMEEKKEYDTYMNKLDTKYDSIKKIWAKLSPEIDLLYKQIQETPPKANDNSLKLDAGKFNQYSEAFSKEVNDLAKQ</sequence>